<gene>
    <name evidence="9" type="ORF">L7E55_05425</name>
</gene>
<keyword evidence="1" id="KW-1003">Cell membrane</keyword>
<evidence type="ECO:0000256" key="8">
    <source>
        <dbReference type="SAM" id="Phobius"/>
    </source>
</evidence>
<evidence type="ECO:0000256" key="2">
    <source>
        <dbReference type="ARBA" id="ARBA00022654"/>
    </source>
</evidence>
<keyword evidence="10" id="KW-1185">Reference proteome</keyword>
<evidence type="ECO:0000256" key="1">
    <source>
        <dbReference type="ARBA" id="ARBA00022475"/>
    </source>
</evidence>
<keyword evidence="6 8" id="KW-1133">Transmembrane helix</keyword>
<organism evidence="9 10">
    <name type="scientific">Pelotomaculum isophthalicicum JI</name>
    <dbReference type="NCBI Taxonomy" id="947010"/>
    <lineage>
        <taxon>Bacteria</taxon>
        <taxon>Bacillati</taxon>
        <taxon>Bacillota</taxon>
        <taxon>Clostridia</taxon>
        <taxon>Eubacteriales</taxon>
        <taxon>Desulfotomaculaceae</taxon>
        <taxon>Pelotomaculum</taxon>
    </lineage>
</organism>
<dbReference type="GO" id="GO:0006508">
    <property type="term" value="P:proteolysis"/>
    <property type="evidence" value="ECO:0007669"/>
    <property type="project" value="UniProtKB-KW"/>
</dbReference>
<proteinExistence type="predicted"/>
<evidence type="ECO:0000256" key="7">
    <source>
        <dbReference type="ARBA" id="ARBA00023136"/>
    </source>
</evidence>
<evidence type="ECO:0000313" key="9">
    <source>
        <dbReference type="EMBL" id="MDF9407803.1"/>
    </source>
</evidence>
<dbReference type="Pfam" id="PF04647">
    <property type="entry name" value="AgrB"/>
    <property type="match status" value="1"/>
</dbReference>
<keyword evidence="3" id="KW-0645">Protease</keyword>
<comment type="caution">
    <text evidence="9">The sequence shown here is derived from an EMBL/GenBank/DDBJ whole genome shotgun (WGS) entry which is preliminary data.</text>
</comment>
<evidence type="ECO:0000313" key="10">
    <source>
        <dbReference type="Proteomes" id="UP001154312"/>
    </source>
</evidence>
<dbReference type="Proteomes" id="UP001154312">
    <property type="component" value="Unassembled WGS sequence"/>
</dbReference>
<sequence length="203" mass="22861">MHSISVHSMAVTLSNIIARELNHDNVKRAQISYGLEVILGAIIKFVVFIILFLVFGVLKQSLITMFTIASLRYASGGIHCKTFIGCLIVSATACVSIGFLAKVLIINNYLYYALNFASLLIIMLRAPVDPPEKPIKTKQKRYIVKLISIVILFLLLYISSNVVENDIKNSIILGIYIQVLTLIDWIRIYEYINLLKLKAKEVN</sequence>
<dbReference type="AlphaFoldDB" id="A0A9X4H366"/>
<feature type="transmembrane region" description="Helical" evidence="8">
    <location>
        <begin position="142"/>
        <end position="159"/>
    </location>
</feature>
<dbReference type="EMBL" id="JAKOAV010000007">
    <property type="protein sequence ID" value="MDF9407803.1"/>
    <property type="molecule type" value="Genomic_DNA"/>
</dbReference>
<dbReference type="GO" id="GO:0016020">
    <property type="term" value="C:membrane"/>
    <property type="evidence" value="ECO:0007669"/>
    <property type="project" value="InterPro"/>
</dbReference>
<name>A0A9X4H366_9FIRM</name>
<evidence type="ECO:0000256" key="3">
    <source>
        <dbReference type="ARBA" id="ARBA00022670"/>
    </source>
</evidence>
<dbReference type="GO" id="GO:0009372">
    <property type="term" value="P:quorum sensing"/>
    <property type="evidence" value="ECO:0007669"/>
    <property type="project" value="UniProtKB-KW"/>
</dbReference>
<keyword evidence="4 8" id="KW-0812">Transmembrane</keyword>
<dbReference type="GO" id="GO:0008233">
    <property type="term" value="F:peptidase activity"/>
    <property type="evidence" value="ECO:0007669"/>
    <property type="project" value="UniProtKB-KW"/>
</dbReference>
<dbReference type="InterPro" id="IPR006741">
    <property type="entry name" value="AgrB"/>
</dbReference>
<keyword evidence="2" id="KW-0673">Quorum sensing</keyword>
<feature type="transmembrane region" description="Helical" evidence="8">
    <location>
        <begin position="109"/>
        <end position="126"/>
    </location>
</feature>
<dbReference type="SMART" id="SM00793">
    <property type="entry name" value="AgrB"/>
    <property type="match status" value="1"/>
</dbReference>
<feature type="transmembrane region" description="Helical" evidence="8">
    <location>
        <begin position="78"/>
        <end position="103"/>
    </location>
</feature>
<keyword evidence="7 8" id="KW-0472">Membrane</keyword>
<keyword evidence="5" id="KW-0378">Hydrolase</keyword>
<protein>
    <submittedName>
        <fullName evidence="9">Accessory gene regulator B family protein</fullName>
    </submittedName>
</protein>
<accession>A0A9X4H366</accession>
<evidence type="ECO:0000256" key="4">
    <source>
        <dbReference type="ARBA" id="ARBA00022692"/>
    </source>
</evidence>
<feature type="transmembrane region" description="Helical" evidence="8">
    <location>
        <begin position="171"/>
        <end position="189"/>
    </location>
</feature>
<evidence type="ECO:0000256" key="5">
    <source>
        <dbReference type="ARBA" id="ARBA00022801"/>
    </source>
</evidence>
<reference evidence="9" key="1">
    <citation type="submission" date="2022-02" db="EMBL/GenBank/DDBJ databases">
        <authorList>
            <person name="Leng L."/>
        </authorList>
    </citation>
    <scope>NUCLEOTIDE SEQUENCE</scope>
    <source>
        <strain evidence="9">JI</strain>
    </source>
</reference>
<evidence type="ECO:0000256" key="6">
    <source>
        <dbReference type="ARBA" id="ARBA00022989"/>
    </source>
</evidence>
<dbReference type="RefSeq" id="WP_277443054.1">
    <property type="nucleotide sequence ID" value="NZ_JAKOAV010000007.1"/>
</dbReference>
<feature type="transmembrane region" description="Helical" evidence="8">
    <location>
        <begin position="37"/>
        <end position="58"/>
    </location>
</feature>